<dbReference type="SUPFAM" id="SSF53756">
    <property type="entry name" value="UDP-Glycosyltransferase/glycogen phosphorylase"/>
    <property type="match status" value="1"/>
</dbReference>
<dbReference type="PANTHER" id="PTHR45947">
    <property type="entry name" value="SULFOQUINOVOSYL TRANSFERASE SQD2"/>
    <property type="match status" value="1"/>
</dbReference>
<dbReference type="Pfam" id="PF13439">
    <property type="entry name" value="Glyco_transf_4"/>
    <property type="match status" value="1"/>
</dbReference>
<dbReference type="Pfam" id="PF00534">
    <property type="entry name" value="Glycos_transf_1"/>
    <property type="match status" value="1"/>
</dbReference>
<dbReference type="PANTHER" id="PTHR45947:SF3">
    <property type="entry name" value="SULFOQUINOVOSYL TRANSFERASE SQD2"/>
    <property type="match status" value="1"/>
</dbReference>
<keyword evidence="4" id="KW-1185">Reference proteome</keyword>
<organism evidence="3 4">
    <name type="scientific">Pontibacter ummariensis</name>
    <dbReference type="NCBI Taxonomy" id="1610492"/>
    <lineage>
        <taxon>Bacteria</taxon>
        <taxon>Pseudomonadati</taxon>
        <taxon>Bacteroidota</taxon>
        <taxon>Cytophagia</taxon>
        <taxon>Cytophagales</taxon>
        <taxon>Hymenobacteraceae</taxon>
        <taxon>Pontibacter</taxon>
    </lineage>
</organism>
<reference evidence="4" key="1">
    <citation type="submission" date="2017-06" db="EMBL/GenBank/DDBJ databases">
        <authorList>
            <person name="Varghese N."/>
            <person name="Submissions S."/>
        </authorList>
    </citation>
    <scope>NUCLEOTIDE SEQUENCE [LARGE SCALE GENOMIC DNA]</scope>
    <source>
        <strain evidence="4">NKM1</strain>
    </source>
</reference>
<evidence type="ECO:0000259" key="2">
    <source>
        <dbReference type="Pfam" id="PF13439"/>
    </source>
</evidence>
<accession>A0A239FEZ1</accession>
<protein>
    <submittedName>
        <fullName evidence="3">Glycosyltransferase involved in cell wall bisynthesis</fullName>
    </submittedName>
</protein>
<dbReference type="AlphaFoldDB" id="A0A239FEZ1"/>
<feature type="domain" description="Glycosyltransferase subfamily 4-like N-terminal" evidence="2">
    <location>
        <begin position="4"/>
        <end position="150"/>
    </location>
</feature>
<dbReference type="Proteomes" id="UP000198432">
    <property type="component" value="Unassembled WGS sequence"/>
</dbReference>
<sequence>MNQHEHVVIHGERKDEISAEDVKAKFPQHVSFLKWKSAHRSISIVKDLKALADLRRKLKQLKPDVVHLHSSKAGFLGRLACNALGIRNVVFTPHGAAFLRKDTSFVRVLFYAALEKSAALLSGTVVCCSKSEAEKFRKVGVKATYINNGIVLPAGSLRATERKASPVPKFTIVTCGRITEQKNPVLFNDIASAFAQDSSIRFVWIGDGEYRDKLISNNITVTGWKGREEVVAEVNSADVYLSTSSWEGLPFSVLEAMSLGKCLVLSNCVGNIDLVAPDYNGFTFDTAEEAVYRIGWLKSNRKILDQMGMNSLEMCYENFNIEDTFKKYLSIYQDHNAVS</sequence>
<dbReference type="EMBL" id="FZOQ01000008">
    <property type="protein sequence ID" value="SNS54644.1"/>
    <property type="molecule type" value="Genomic_DNA"/>
</dbReference>
<evidence type="ECO:0000259" key="1">
    <source>
        <dbReference type="Pfam" id="PF00534"/>
    </source>
</evidence>
<dbReference type="InterPro" id="IPR028098">
    <property type="entry name" value="Glyco_trans_4-like_N"/>
</dbReference>
<proteinExistence type="predicted"/>
<evidence type="ECO:0000313" key="4">
    <source>
        <dbReference type="Proteomes" id="UP000198432"/>
    </source>
</evidence>
<dbReference type="InterPro" id="IPR001296">
    <property type="entry name" value="Glyco_trans_1"/>
</dbReference>
<gene>
    <name evidence="3" type="ORF">SAMN06296052_108126</name>
</gene>
<dbReference type="Gene3D" id="3.40.50.2000">
    <property type="entry name" value="Glycogen Phosphorylase B"/>
    <property type="match status" value="2"/>
</dbReference>
<feature type="domain" description="Glycosyl transferase family 1" evidence="1">
    <location>
        <begin position="163"/>
        <end position="311"/>
    </location>
</feature>
<evidence type="ECO:0000313" key="3">
    <source>
        <dbReference type="EMBL" id="SNS54644.1"/>
    </source>
</evidence>
<keyword evidence="3" id="KW-0808">Transferase</keyword>
<name>A0A239FEZ1_9BACT</name>
<dbReference type="InterPro" id="IPR050194">
    <property type="entry name" value="Glycosyltransferase_grp1"/>
</dbReference>
<dbReference type="GO" id="GO:0016757">
    <property type="term" value="F:glycosyltransferase activity"/>
    <property type="evidence" value="ECO:0007669"/>
    <property type="project" value="InterPro"/>
</dbReference>